<dbReference type="Pfam" id="PF05495">
    <property type="entry name" value="zf-CHY"/>
    <property type="match status" value="1"/>
</dbReference>
<evidence type="ECO:0000256" key="5">
    <source>
        <dbReference type="SAM" id="MobiDB-lite"/>
    </source>
</evidence>
<dbReference type="InterPro" id="IPR037275">
    <property type="entry name" value="Znf_CTCHY_sf"/>
</dbReference>
<feature type="region of interest" description="Disordered" evidence="5">
    <location>
        <begin position="584"/>
        <end position="636"/>
    </location>
</feature>
<evidence type="ECO:0000259" key="7">
    <source>
        <dbReference type="PROSITE" id="PS51266"/>
    </source>
</evidence>
<dbReference type="InterPro" id="IPR013083">
    <property type="entry name" value="Znf_RING/FYVE/PHD"/>
</dbReference>
<sequence>MSSLVSDFIINPVLRQARRFSEISRTTFAGEDAERAPPPSADAVSDSGIAEDVIHEAHQPATSDAEPIARPETFRSRPVSTSTQETRVEEVTELPPVTDEAHHGHLGFSLSAKRGRAIPEDDGMRELRKRIQIINAQNISSTEKARQMHELLLEGYRTSQFAGQTRIPTPLVEAESPGLSWEAAASPGPLESLKSWYNQSEEEKFVLSESDIAPTYAPIRQRKGSDVDLQSQSTSTPPDLQAPLGCQHYERNVKLQCYTCKKWYTCRFCHDAQEDHSLVRRETRNMLCMICGTPQKASDMCISCGEVSAHYYCNICKLWENRKTKPIYHCNDCGICRRGLGLGKDFFHCKTCRACITTSIQSSHKCIERSTDCDCPICGEYMFTSPKPVVFMTCGHSIHKKCYDQHMRVSYKCPICNKSLANMETQFRNLDVAILSQPMPPEFRDTRATILCNDCSGKGVVLYHWLGLKCSICQSYNTVELQIHGQGSLELQTATQRAEAAASAQAQQQADLQRNAMTPPATADNGSSRPAPWIPNRRRHSSNGVELQHRGLDRFTRSLAPLESGIGGALPNIAAEVDSDDDIWGFWRGNRSQEDDEGEDEGEEESDSEGDSDGVVGAYDDDDDDDDDDILLIGHR</sequence>
<evidence type="ECO:0000256" key="1">
    <source>
        <dbReference type="ARBA" id="ARBA00022723"/>
    </source>
</evidence>
<dbReference type="GO" id="GO:0005634">
    <property type="term" value="C:nucleus"/>
    <property type="evidence" value="ECO:0007669"/>
    <property type="project" value="TreeGrafter"/>
</dbReference>
<keyword evidence="3" id="KW-0862">Zinc</keyword>
<dbReference type="EMBL" id="JASWJB010000248">
    <property type="protein sequence ID" value="KAK2592741.1"/>
    <property type="molecule type" value="Genomic_DNA"/>
</dbReference>
<keyword evidence="2 4" id="KW-0863">Zinc-finger</keyword>
<dbReference type="InterPro" id="IPR037274">
    <property type="entry name" value="Znf_CHY_sf"/>
</dbReference>
<reference evidence="9" key="1">
    <citation type="submission" date="2023-06" db="EMBL/GenBank/DDBJ databases">
        <title>Conoideocrella luteorostrata (Hypocreales: Clavicipitaceae), a potential biocontrol fungus for elongate hemlock scale in United States Christmas tree production areas.</title>
        <authorList>
            <person name="Barrett H."/>
            <person name="Lovett B."/>
            <person name="Macias A.M."/>
            <person name="Stajich J.E."/>
            <person name="Kasson M.T."/>
        </authorList>
    </citation>
    <scope>NUCLEOTIDE SEQUENCE</scope>
    <source>
        <strain evidence="9">ARSEF 14590</strain>
    </source>
</reference>
<organism evidence="9 10">
    <name type="scientific">Conoideocrella luteorostrata</name>
    <dbReference type="NCBI Taxonomy" id="1105319"/>
    <lineage>
        <taxon>Eukaryota</taxon>
        <taxon>Fungi</taxon>
        <taxon>Dikarya</taxon>
        <taxon>Ascomycota</taxon>
        <taxon>Pezizomycotina</taxon>
        <taxon>Sordariomycetes</taxon>
        <taxon>Hypocreomycetidae</taxon>
        <taxon>Hypocreales</taxon>
        <taxon>Clavicipitaceae</taxon>
        <taxon>Conoideocrella</taxon>
    </lineage>
</organism>
<comment type="caution">
    <text evidence="9">The sequence shown here is derived from an EMBL/GenBank/DDBJ whole genome shotgun (WGS) entry which is preliminary data.</text>
</comment>
<dbReference type="GO" id="GO:0006511">
    <property type="term" value="P:ubiquitin-dependent protein catabolic process"/>
    <property type="evidence" value="ECO:0007669"/>
    <property type="project" value="TreeGrafter"/>
</dbReference>
<feature type="compositionally biased region" description="Low complexity" evidence="5">
    <location>
        <begin position="500"/>
        <end position="516"/>
    </location>
</feature>
<evidence type="ECO:0008006" key="11">
    <source>
        <dbReference type="Google" id="ProtNLM"/>
    </source>
</evidence>
<protein>
    <recommendedName>
        <fullName evidence="11">Zf-CHY-domain-containing protein</fullName>
    </recommendedName>
</protein>
<evidence type="ECO:0000259" key="6">
    <source>
        <dbReference type="PROSITE" id="PS50089"/>
    </source>
</evidence>
<dbReference type="InterPro" id="IPR001841">
    <property type="entry name" value="Znf_RING"/>
</dbReference>
<feature type="compositionally biased region" description="Polar residues" evidence="5">
    <location>
        <begin position="228"/>
        <end position="237"/>
    </location>
</feature>
<feature type="region of interest" description="Disordered" evidence="5">
    <location>
        <begin position="217"/>
        <end position="237"/>
    </location>
</feature>
<dbReference type="GO" id="GO:0016567">
    <property type="term" value="P:protein ubiquitination"/>
    <property type="evidence" value="ECO:0007669"/>
    <property type="project" value="TreeGrafter"/>
</dbReference>
<evidence type="ECO:0000256" key="4">
    <source>
        <dbReference type="PROSITE-ProRule" id="PRU00601"/>
    </source>
</evidence>
<dbReference type="SMART" id="SM00184">
    <property type="entry name" value="RING"/>
    <property type="match status" value="1"/>
</dbReference>
<dbReference type="PROSITE" id="PS51266">
    <property type="entry name" value="ZF_CHY"/>
    <property type="match status" value="1"/>
</dbReference>
<dbReference type="Gene3D" id="2.20.28.10">
    <property type="match status" value="1"/>
</dbReference>
<dbReference type="InterPro" id="IPR008913">
    <property type="entry name" value="Znf_CHY"/>
</dbReference>
<feature type="domain" description="CHY-type" evidence="7">
    <location>
        <begin position="239"/>
        <end position="306"/>
    </location>
</feature>
<feature type="compositionally biased region" description="Acidic residues" evidence="5">
    <location>
        <begin position="619"/>
        <end position="630"/>
    </location>
</feature>
<evidence type="ECO:0000256" key="2">
    <source>
        <dbReference type="ARBA" id="ARBA00022771"/>
    </source>
</evidence>
<feature type="region of interest" description="Disordered" evidence="5">
    <location>
        <begin position="500"/>
        <end position="546"/>
    </location>
</feature>
<name>A0AAJ0CGS9_9HYPO</name>
<feature type="domain" description="RING-type" evidence="6">
    <location>
        <begin position="375"/>
        <end position="417"/>
    </location>
</feature>
<dbReference type="InterPro" id="IPR017921">
    <property type="entry name" value="Znf_CTCHY"/>
</dbReference>
<dbReference type="SUPFAM" id="SSF57850">
    <property type="entry name" value="RING/U-box"/>
    <property type="match status" value="1"/>
</dbReference>
<dbReference type="Gene3D" id="3.30.40.10">
    <property type="entry name" value="Zinc/RING finger domain, C3HC4 (zinc finger)"/>
    <property type="match status" value="1"/>
</dbReference>
<feature type="compositionally biased region" description="Acidic residues" evidence="5">
    <location>
        <begin position="594"/>
        <end position="612"/>
    </location>
</feature>
<keyword evidence="1" id="KW-0479">Metal-binding</keyword>
<evidence type="ECO:0000313" key="10">
    <source>
        <dbReference type="Proteomes" id="UP001251528"/>
    </source>
</evidence>
<feature type="domain" description="CTCHY-type" evidence="8">
    <location>
        <begin position="308"/>
        <end position="374"/>
    </location>
</feature>
<dbReference type="PROSITE" id="PS50089">
    <property type="entry name" value="ZF_RING_2"/>
    <property type="match status" value="1"/>
</dbReference>
<feature type="region of interest" description="Disordered" evidence="5">
    <location>
        <begin position="28"/>
        <end position="88"/>
    </location>
</feature>
<evidence type="ECO:0000259" key="8">
    <source>
        <dbReference type="PROSITE" id="PS51270"/>
    </source>
</evidence>
<dbReference type="PANTHER" id="PTHR21319:SF0">
    <property type="entry name" value="AND RING FINGER DOMAIN PROTEIN, PUTATIVE (AFU_ORTHOLOGUE AFUA_1G08900)-RELATED"/>
    <property type="match status" value="1"/>
</dbReference>
<dbReference type="Pfam" id="PF13639">
    <property type="entry name" value="zf-RING_2"/>
    <property type="match status" value="1"/>
</dbReference>
<dbReference type="SUPFAM" id="SSF161245">
    <property type="entry name" value="Zinc hairpin stack"/>
    <property type="match status" value="1"/>
</dbReference>
<dbReference type="Proteomes" id="UP001251528">
    <property type="component" value="Unassembled WGS sequence"/>
</dbReference>
<dbReference type="GO" id="GO:0061630">
    <property type="term" value="F:ubiquitin protein ligase activity"/>
    <property type="evidence" value="ECO:0007669"/>
    <property type="project" value="TreeGrafter"/>
</dbReference>
<dbReference type="PANTHER" id="PTHR21319">
    <property type="entry name" value="RING FINGER AND CHY ZINC FINGER DOMAIN-CONTAINING PROTEIN 1"/>
    <property type="match status" value="1"/>
</dbReference>
<dbReference type="AlphaFoldDB" id="A0AAJ0CGS9"/>
<dbReference type="InterPro" id="IPR039512">
    <property type="entry name" value="RCHY1_zinc-ribbon"/>
</dbReference>
<evidence type="ECO:0000313" key="9">
    <source>
        <dbReference type="EMBL" id="KAK2592741.1"/>
    </source>
</evidence>
<dbReference type="PROSITE" id="PS51270">
    <property type="entry name" value="ZF_CTCHY"/>
    <property type="match status" value="1"/>
</dbReference>
<dbReference type="GO" id="GO:0008270">
    <property type="term" value="F:zinc ion binding"/>
    <property type="evidence" value="ECO:0007669"/>
    <property type="project" value="UniProtKB-KW"/>
</dbReference>
<proteinExistence type="predicted"/>
<dbReference type="CDD" id="cd16464">
    <property type="entry name" value="RING-H2_Pirh2-like"/>
    <property type="match status" value="1"/>
</dbReference>
<dbReference type="Pfam" id="PF14599">
    <property type="entry name" value="zinc_ribbon_6"/>
    <property type="match status" value="1"/>
</dbReference>
<keyword evidence="10" id="KW-1185">Reference proteome</keyword>
<accession>A0AAJ0CGS9</accession>
<gene>
    <name evidence="9" type="ORF">QQS21_009545</name>
</gene>
<evidence type="ECO:0000256" key="3">
    <source>
        <dbReference type="ARBA" id="ARBA00022833"/>
    </source>
</evidence>
<dbReference type="SUPFAM" id="SSF161219">
    <property type="entry name" value="CHY zinc finger-like"/>
    <property type="match status" value="1"/>
</dbReference>